<dbReference type="GO" id="GO:0005886">
    <property type="term" value="C:plasma membrane"/>
    <property type="evidence" value="ECO:0007669"/>
    <property type="project" value="UniProtKB-SubCell"/>
</dbReference>
<evidence type="ECO:0000256" key="6">
    <source>
        <dbReference type="ARBA" id="ARBA00022989"/>
    </source>
</evidence>
<feature type="transmembrane region" description="Helical" evidence="9">
    <location>
        <begin position="140"/>
        <end position="164"/>
    </location>
</feature>
<keyword evidence="13" id="KW-1185">Reference proteome</keyword>
<evidence type="ECO:0000313" key="13">
    <source>
        <dbReference type="Proteomes" id="UP000178666"/>
    </source>
</evidence>
<name>A0AAC9FCN2_9ACTN</name>
<evidence type="ECO:0000256" key="8">
    <source>
        <dbReference type="PIRNR" id="PIRNR016661"/>
    </source>
</evidence>
<evidence type="ECO:0000256" key="5">
    <source>
        <dbReference type="ARBA" id="ARBA00022692"/>
    </source>
</evidence>
<dbReference type="PIRSF" id="PIRSF016661">
    <property type="entry name" value="BioY"/>
    <property type="match status" value="1"/>
</dbReference>
<dbReference type="Proteomes" id="UP000075221">
    <property type="component" value="Chromosome"/>
</dbReference>
<dbReference type="PANTHER" id="PTHR34295:SF4">
    <property type="entry name" value="BIOTIN TRANSPORTER BIOY-RELATED"/>
    <property type="match status" value="1"/>
</dbReference>
<dbReference type="Proteomes" id="UP000178666">
    <property type="component" value="Chromosome"/>
</dbReference>
<keyword evidence="3 8" id="KW-0813">Transport</keyword>
<evidence type="ECO:0000313" key="10">
    <source>
        <dbReference type="EMBL" id="AMS07106.1"/>
    </source>
</evidence>
<evidence type="ECO:0000256" key="7">
    <source>
        <dbReference type="ARBA" id="ARBA00023136"/>
    </source>
</evidence>
<dbReference type="EMBL" id="CP014352">
    <property type="protein sequence ID" value="AMS07106.1"/>
    <property type="molecule type" value="Genomic_DNA"/>
</dbReference>
<evidence type="ECO:0000256" key="2">
    <source>
        <dbReference type="ARBA" id="ARBA00010692"/>
    </source>
</evidence>
<feature type="transmembrane region" description="Helical" evidence="9">
    <location>
        <begin position="40"/>
        <end position="59"/>
    </location>
</feature>
<keyword evidence="7 8" id="KW-0472">Membrane</keyword>
<gene>
    <name evidence="11" type="ORF">A8L58_09595</name>
    <name evidence="10" type="ORF">AXH35_08140</name>
</gene>
<feature type="transmembrane region" description="Helical" evidence="9">
    <location>
        <begin position="71"/>
        <end position="92"/>
    </location>
</feature>
<dbReference type="PANTHER" id="PTHR34295">
    <property type="entry name" value="BIOTIN TRANSPORTER BIOY"/>
    <property type="match status" value="1"/>
</dbReference>
<accession>A0AAC9FCN2</accession>
<dbReference type="Pfam" id="PF02632">
    <property type="entry name" value="BioY"/>
    <property type="match status" value="1"/>
</dbReference>
<evidence type="ECO:0000313" key="12">
    <source>
        <dbReference type="Proteomes" id="UP000075221"/>
    </source>
</evidence>
<feature type="transmembrane region" description="Helical" evidence="9">
    <location>
        <begin position="12"/>
        <end position="33"/>
    </location>
</feature>
<feature type="transmembrane region" description="Helical" evidence="9">
    <location>
        <begin position="99"/>
        <end position="120"/>
    </location>
</feature>
<comment type="similarity">
    <text evidence="2 8">Belongs to the BioY family.</text>
</comment>
<dbReference type="AlphaFoldDB" id="A0AAC9FCN2"/>
<dbReference type="RefSeq" id="WP_062820719.1">
    <property type="nucleotide sequence ID" value="NZ_CP014352.1"/>
</dbReference>
<evidence type="ECO:0000313" key="11">
    <source>
        <dbReference type="EMBL" id="AOZ48306.1"/>
    </source>
</evidence>
<evidence type="ECO:0000256" key="4">
    <source>
        <dbReference type="ARBA" id="ARBA00022475"/>
    </source>
</evidence>
<dbReference type="GO" id="GO:0015225">
    <property type="term" value="F:biotin transmembrane transporter activity"/>
    <property type="evidence" value="ECO:0007669"/>
    <property type="project" value="UniProtKB-UniRule"/>
</dbReference>
<reference evidence="10 12" key="2">
    <citation type="submission" date="2016-02" db="EMBL/GenBank/DDBJ databases">
        <title>Complete Genome Sequence of Propionibacterium acidipropionici ATCC 55737.</title>
        <authorList>
            <person name="Luna Flores C.H."/>
            <person name="Nielsen L.K."/>
            <person name="Marcellin E."/>
        </authorList>
    </citation>
    <scope>NUCLEOTIDE SEQUENCE [LARGE SCALE GENOMIC DNA]</scope>
    <source>
        <strain evidence="10 12">ATCC 55737</strain>
    </source>
</reference>
<evidence type="ECO:0000256" key="9">
    <source>
        <dbReference type="SAM" id="Phobius"/>
    </source>
</evidence>
<evidence type="ECO:0000256" key="1">
    <source>
        <dbReference type="ARBA" id="ARBA00004651"/>
    </source>
</evidence>
<reference evidence="11 13" key="1">
    <citation type="journal article" date="2016" name="Plant Dis.">
        <title>Improved production of propionic acid using genome shuffling.</title>
        <authorList>
            <person name="Luna-Flores C.H."/>
            <person name="Palfreyman R.W."/>
            <person name="Kromer J.O."/>
            <person name="Nielsen L.K."/>
            <person name="Marcellin E."/>
        </authorList>
    </citation>
    <scope>NUCLEOTIDE SEQUENCE [LARGE SCALE GENOMIC DNA]</scope>
    <source>
        <strain evidence="11 13">F3E8</strain>
    </source>
</reference>
<dbReference type="EMBL" id="CP015970">
    <property type="protein sequence ID" value="AOZ48306.1"/>
    <property type="molecule type" value="Genomic_DNA"/>
</dbReference>
<organism evidence="10 12">
    <name type="scientific">Acidipropionibacterium acidipropionici</name>
    <dbReference type="NCBI Taxonomy" id="1748"/>
    <lineage>
        <taxon>Bacteria</taxon>
        <taxon>Bacillati</taxon>
        <taxon>Actinomycetota</taxon>
        <taxon>Actinomycetes</taxon>
        <taxon>Propionibacteriales</taxon>
        <taxon>Propionibacteriaceae</taxon>
        <taxon>Acidipropionibacterium</taxon>
    </lineage>
</organism>
<keyword evidence="4 8" id="KW-1003">Cell membrane</keyword>
<keyword evidence="5 9" id="KW-0812">Transmembrane</keyword>
<evidence type="ECO:0000256" key="3">
    <source>
        <dbReference type="ARBA" id="ARBA00022448"/>
    </source>
</evidence>
<dbReference type="Gene3D" id="1.10.1760.20">
    <property type="match status" value="1"/>
</dbReference>
<dbReference type="InterPro" id="IPR003784">
    <property type="entry name" value="BioY"/>
</dbReference>
<comment type="subcellular location">
    <subcellularLocation>
        <location evidence="1 8">Cell membrane</location>
        <topology evidence="1 8">Multi-pass membrane protein</topology>
    </subcellularLocation>
</comment>
<keyword evidence="6 9" id="KW-1133">Transmembrane helix</keyword>
<protein>
    <recommendedName>
        <fullName evidence="8">Biotin transporter</fullName>
    </recommendedName>
</protein>
<sequence>MIAALAAVPPIFMVGGVPFALQMLVVILIPLVLGSVRGGAACGLYVLVGLLGVPVFGGQQGGPGALLGASGGYFIGFILSGFIAGALATMVLRRRPRRPVMAASLYGVALDSVALVYVGGVTGQMVNASLSLHAAIVLNLPLLALDLVKAAVAVMFAIGVFTAFPKLLPVRNRG</sequence>
<proteinExistence type="inferred from homology"/>